<feature type="region of interest" description="Leucine repeat II (LRII)" evidence="3">
    <location>
        <begin position="504"/>
        <end position="536"/>
    </location>
</feature>
<feature type="region of interest" description="Leucine repeat I (LRI)" evidence="3">
    <location>
        <begin position="344"/>
        <end position="404"/>
    </location>
</feature>
<dbReference type="GO" id="GO:0006355">
    <property type="term" value="P:regulation of DNA-templated transcription"/>
    <property type="evidence" value="ECO:0000318"/>
    <property type="project" value="GO_Central"/>
</dbReference>
<dbReference type="STRING" id="71139.A0A059ACH2"/>
<feature type="region of interest" description="Disordered" evidence="4">
    <location>
        <begin position="116"/>
        <end position="137"/>
    </location>
</feature>
<dbReference type="PANTHER" id="PTHR31636">
    <property type="entry name" value="OSJNBA0084A10.13 PROTEIN-RELATED"/>
    <property type="match status" value="1"/>
</dbReference>
<dbReference type="OMA" id="YESSIIA"/>
<comment type="similarity">
    <text evidence="3">Belongs to the GRAS family.</text>
</comment>
<dbReference type="Gramene" id="KCW51792">
    <property type="protein sequence ID" value="KCW51792"/>
    <property type="gene ID" value="EUGRSUZ_J01242"/>
</dbReference>
<feature type="compositionally biased region" description="Polar residues" evidence="4">
    <location>
        <begin position="123"/>
        <end position="135"/>
    </location>
</feature>
<dbReference type="GO" id="GO:0003700">
    <property type="term" value="F:DNA-binding transcription factor activity"/>
    <property type="evidence" value="ECO:0000318"/>
    <property type="project" value="GO_Central"/>
</dbReference>
<organism evidence="5">
    <name type="scientific">Eucalyptus grandis</name>
    <name type="common">Flooded gum</name>
    <dbReference type="NCBI Taxonomy" id="71139"/>
    <lineage>
        <taxon>Eukaryota</taxon>
        <taxon>Viridiplantae</taxon>
        <taxon>Streptophyta</taxon>
        <taxon>Embryophyta</taxon>
        <taxon>Tracheophyta</taxon>
        <taxon>Spermatophyta</taxon>
        <taxon>Magnoliopsida</taxon>
        <taxon>eudicotyledons</taxon>
        <taxon>Gunneridae</taxon>
        <taxon>Pentapetalae</taxon>
        <taxon>rosids</taxon>
        <taxon>malvids</taxon>
        <taxon>Myrtales</taxon>
        <taxon>Myrtaceae</taxon>
        <taxon>Myrtoideae</taxon>
        <taxon>Eucalypteae</taxon>
        <taxon>Eucalyptus</taxon>
    </lineage>
</organism>
<accession>A0A059ACH2</accession>
<evidence type="ECO:0000256" key="4">
    <source>
        <dbReference type="SAM" id="MobiDB-lite"/>
    </source>
</evidence>
<evidence type="ECO:0000313" key="5">
    <source>
        <dbReference type="EMBL" id="KCW51792.1"/>
    </source>
</evidence>
<name>A0A059ACH2_EUCGR</name>
<dbReference type="Pfam" id="PF03514">
    <property type="entry name" value="GRAS"/>
    <property type="match status" value="1"/>
</dbReference>
<keyword evidence="1" id="KW-0805">Transcription regulation</keyword>
<dbReference type="eggNOG" id="ENOG502QSQ6">
    <property type="taxonomic scope" value="Eukaryota"/>
</dbReference>
<feature type="region of interest" description="VHIID" evidence="3">
    <location>
        <begin position="423"/>
        <end position="488"/>
    </location>
</feature>
<comment type="caution">
    <text evidence="3">Lacks conserved residue(s) required for the propagation of feature annotation.</text>
</comment>
<feature type="compositionally biased region" description="Basic residues" evidence="4">
    <location>
        <begin position="332"/>
        <end position="341"/>
    </location>
</feature>
<dbReference type="PROSITE" id="PS50985">
    <property type="entry name" value="GRAS"/>
    <property type="match status" value="1"/>
</dbReference>
<protein>
    <submittedName>
        <fullName evidence="5">Uncharacterized protein</fullName>
    </submittedName>
</protein>
<proteinExistence type="inferred from homology"/>
<reference evidence="5" key="1">
    <citation type="submission" date="2013-07" db="EMBL/GenBank/DDBJ databases">
        <title>The genome of Eucalyptus grandis.</title>
        <authorList>
            <person name="Schmutz J."/>
            <person name="Hayes R."/>
            <person name="Myburg A."/>
            <person name="Tuskan G."/>
            <person name="Grattapaglia D."/>
            <person name="Rokhsar D.S."/>
        </authorList>
    </citation>
    <scope>NUCLEOTIDE SEQUENCE</scope>
    <source>
        <tissue evidence="5">Leaf extractions</tissue>
    </source>
</reference>
<feature type="region of interest" description="Disordered" evidence="4">
    <location>
        <begin position="320"/>
        <end position="341"/>
    </location>
</feature>
<feature type="short sequence motif" description="VHIID" evidence="3">
    <location>
        <begin position="454"/>
        <end position="458"/>
    </location>
</feature>
<sequence>MDRPPDKLDNFIDGYVLVDGDDAAFSILREDDLVSELTIDDTFNDFTYSCTCAPHLGADLGKEPAEDYDFSDAALKYINQMLMEEDIEEKSVACHEASAIEAAEKSFYEVIGERYPPAADQHPSPNQTNESSCGGSDSVIKLVESEPNYESEEHTVLTTVSQSISSSVAQSLDDVRVGISTAGHAESPVNAISLSELIGSESVMQFKGNSEETRESLAFGNEILVDPERGEFSFNEQTEEPTSLVPNEETDENMFANLGGNRGKKNPLQEDVNLEVGRMSKYLSVYTESTVRSEIFDMVLLNPKESEATLREALRNMMQNGKSKVPNEGKARGKKQGRRKRDVVDLRTLLTLCAQAVTMDDRGSAGELLKQIRRHASPTGDGMQRMAHYFANGLEARLAGSGSQIFKALMARPRSAVDVLKAYHLLLTICPFMKLSHYFSNKTILNVAREAPKLHIIDFGILYGFQWPGLIERLSSSPSGPPELRITAIDLPQPGFKPDEIVEETGRRLVSYAKTFNVPFKFNAIVKGWDAIKVEELNIHSDEILVVNCIHRFHNILDDTVLAESPRDVVLNLIKKMNPDVFIQAVVNGNHGVPFFVSRFREALFHFSAVFDILEATVPRDDPERLLLEQEILGKQAMNVIACEGSDRIERPETYKSSHVRNLRAGFRQLPLDKDLVSLAKDKLKSCYHKDFEIEEDGQWLLQGWKGRIIYALSTWRPDC</sequence>
<dbReference type="EMBL" id="KK198762">
    <property type="protein sequence ID" value="KCW51792.1"/>
    <property type="molecule type" value="Genomic_DNA"/>
</dbReference>
<feature type="region of interest" description="SAW" evidence="3">
    <location>
        <begin position="642"/>
        <end position="717"/>
    </location>
</feature>
<evidence type="ECO:0000256" key="1">
    <source>
        <dbReference type="ARBA" id="ARBA00023015"/>
    </source>
</evidence>
<dbReference type="InParanoid" id="A0A059ACH2"/>
<dbReference type="GO" id="GO:0043565">
    <property type="term" value="F:sequence-specific DNA binding"/>
    <property type="evidence" value="ECO:0000318"/>
    <property type="project" value="GO_Central"/>
</dbReference>
<dbReference type="InterPro" id="IPR005202">
    <property type="entry name" value="TF_GRAS"/>
</dbReference>
<dbReference type="GO" id="GO:0005634">
    <property type="term" value="C:nucleus"/>
    <property type="evidence" value="ECO:0000318"/>
    <property type="project" value="GO_Central"/>
</dbReference>
<evidence type="ECO:0000256" key="2">
    <source>
        <dbReference type="ARBA" id="ARBA00023163"/>
    </source>
</evidence>
<dbReference type="AlphaFoldDB" id="A0A059ACH2"/>
<evidence type="ECO:0000256" key="3">
    <source>
        <dbReference type="PROSITE-ProRule" id="PRU01191"/>
    </source>
</evidence>
<keyword evidence="2" id="KW-0804">Transcription</keyword>
<gene>
    <name evidence="5" type="ORF">EUGRSUZ_J01242</name>
</gene>